<proteinExistence type="predicted"/>
<evidence type="ECO:0000313" key="1">
    <source>
        <dbReference type="EMBL" id="MFC3853138.1"/>
    </source>
</evidence>
<organism evidence="1 2">
    <name type="scientific">Saccharospirillum mangrovi</name>
    <dbReference type="NCBI Taxonomy" id="2161747"/>
    <lineage>
        <taxon>Bacteria</taxon>
        <taxon>Pseudomonadati</taxon>
        <taxon>Pseudomonadota</taxon>
        <taxon>Gammaproteobacteria</taxon>
        <taxon>Oceanospirillales</taxon>
        <taxon>Saccharospirillaceae</taxon>
        <taxon>Saccharospirillum</taxon>
    </lineage>
</organism>
<comment type="caution">
    <text evidence="1">The sequence shown here is derived from an EMBL/GenBank/DDBJ whole genome shotgun (WGS) entry which is preliminary data.</text>
</comment>
<accession>A0ABV8A0L3</accession>
<dbReference type="Proteomes" id="UP001595617">
    <property type="component" value="Unassembled WGS sequence"/>
</dbReference>
<gene>
    <name evidence="1" type="ORF">ACFOOG_09875</name>
</gene>
<evidence type="ECO:0000313" key="2">
    <source>
        <dbReference type="Proteomes" id="UP001595617"/>
    </source>
</evidence>
<sequence length="76" mass="8612">MTDLSPELLHATANAVMPFGKFKGRYLIDLPEEYLLWFERQGLPSGILGRQLALVLMLKIEGQEALLRPMIRRSGT</sequence>
<protein>
    <submittedName>
        <fullName evidence="1">DUF3820 family protein</fullName>
    </submittedName>
</protein>
<dbReference type="RefSeq" id="WP_380696005.1">
    <property type="nucleotide sequence ID" value="NZ_JBHRYR010000003.1"/>
</dbReference>
<dbReference type="InterPro" id="IPR024530">
    <property type="entry name" value="QSregVF_b"/>
</dbReference>
<keyword evidence="2" id="KW-1185">Reference proteome</keyword>
<dbReference type="Pfam" id="PF12843">
    <property type="entry name" value="QSregVF_b"/>
    <property type="match status" value="1"/>
</dbReference>
<reference evidence="2" key="1">
    <citation type="journal article" date="2019" name="Int. J. Syst. Evol. Microbiol.">
        <title>The Global Catalogue of Microorganisms (GCM) 10K type strain sequencing project: providing services to taxonomists for standard genome sequencing and annotation.</title>
        <authorList>
            <consortium name="The Broad Institute Genomics Platform"/>
            <consortium name="The Broad Institute Genome Sequencing Center for Infectious Disease"/>
            <person name="Wu L."/>
            <person name="Ma J."/>
        </authorList>
    </citation>
    <scope>NUCLEOTIDE SEQUENCE [LARGE SCALE GENOMIC DNA]</scope>
    <source>
        <strain evidence="2">IBRC 10765</strain>
    </source>
</reference>
<name>A0ABV8A0L3_9GAMM</name>
<dbReference type="EMBL" id="JBHRYR010000003">
    <property type="protein sequence ID" value="MFC3853138.1"/>
    <property type="molecule type" value="Genomic_DNA"/>
</dbReference>